<dbReference type="AlphaFoldDB" id="A0A1R3JVZ7"/>
<name>A0A1R3JVZ7_COCAP</name>
<evidence type="ECO:0000313" key="3">
    <source>
        <dbReference type="Proteomes" id="UP000188268"/>
    </source>
</evidence>
<feature type="region of interest" description="Disordered" evidence="1">
    <location>
        <begin position="1"/>
        <end position="51"/>
    </location>
</feature>
<evidence type="ECO:0000313" key="2">
    <source>
        <dbReference type="EMBL" id="OMO98837.1"/>
    </source>
</evidence>
<organism evidence="2 3">
    <name type="scientific">Corchorus capsularis</name>
    <name type="common">Jute</name>
    <dbReference type="NCBI Taxonomy" id="210143"/>
    <lineage>
        <taxon>Eukaryota</taxon>
        <taxon>Viridiplantae</taxon>
        <taxon>Streptophyta</taxon>
        <taxon>Embryophyta</taxon>
        <taxon>Tracheophyta</taxon>
        <taxon>Spermatophyta</taxon>
        <taxon>Magnoliopsida</taxon>
        <taxon>eudicotyledons</taxon>
        <taxon>Gunneridae</taxon>
        <taxon>Pentapetalae</taxon>
        <taxon>rosids</taxon>
        <taxon>malvids</taxon>
        <taxon>Malvales</taxon>
        <taxon>Malvaceae</taxon>
        <taxon>Grewioideae</taxon>
        <taxon>Apeibeae</taxon>
        <taxon>Corchorus</taxon>
    </lineage>
</organism>
<dbReference type="EMBL" id="AWWV01006988">
    <property type="protein sequence ID" value="OMO98837.1"/>
    <property type="molecule type" value="Genomic_DNA"/>
</dbReference>
<dbReference type="Gramene" id="OMO98837">
    <property type="protein sequence ID" value="OMO98837"/>
    <property type="gene ID" value="CCACVL1_04035"/>
</dbReference>
<protein>
    <submittedName>
        <fullName evidence="2">Uncharacterized protein</fullName>
    </submittedName>
</protein>
<reference evidence="2 3" key="1">
    <citation type="submission" date="2013-09" db="EMBL/GenBank/DDBJ databases">
        <title>Corchorus capsularis genome sequencing.</title>
        <authorList>
            <person name="Alam M."/>
            <person name="Haque M.S."/>
            <person name="Islam M.S."/>
            <person name="Emdad E.M."/>
            <person name="Islam M.M."/>
            <person name="Ahmed B."/>
            <person name="Halim A."/>
            <person name="Hossen Q.M.M."/>
            <person name="Hossain M.Z."/>
            <person name="Ahmed R."/>
            <person name="Khan M.M."/>
            <person name="Islam R."/>
            <person name="Rashid M.M."/>
            <person name="Khan S.A."/>
            <person name="Rahman M.S."/>
            <person name="Alam M."/>
        </authorList>
    </citation>
    <scope>NUCLEOTIDE SEQUENCE [LARGE SCALE GENOMIC DNA]</scope>
    <source>
        <strain evidence="3">cv. CVL-1</strain>
        <tissue evidence="2">Whole seedling</tissue>
    </source>
</reference>
<sequence>MADHQAQASDGETKFRLGRFGNVNLDDDESSADDTKDPNRKQKNAEVSLVHPSLIFNKNNRSFSYLLTAESDDF</sequence>
<comment type="caution">
    <text evidence="2">The sequence shown here is derived from an EMBL/GenBank/DDBJ whole genome shotgun (WGS) entry which is preliminary data.</text>
</comment>
<dbReference type="Proteomes" id="UP000188268">
    <property type="component" value="Unassembled WGS sequence"/>
</dbReference>
<proteinExistence type="predicted"/>
<evidence type="ECO:0000256" key="1">
    <source>
        <dbReference type="SAM" id="MobiDB-lite"/>
    </source>
</evidence>
<feature type="compositionally biased region" description="Basic and acidic residues" evidence="1">
    <location>
        <begin position="33"/>
        <end position="44"/>
    </location>
</feature>
<feature type="compositionally biased region" description="Polar residues" evidence="1">
    <location>
        <begin position="1"/>
        <end position="10"/>
    </location>
</feature>
<accession>A0A1R3JVZ7</accession>
<keyword evidence="3" id="KW-1185">Reference proteome</keyword>
<gene>
    <name evidence="2" type="ORF">CCACVL1_04035</name>
</gene>